<feature type="compositionally biased region" description="Basic and acidic residues" evidence="1">
    <location>
        <begin position="41"/>
        <end position="81"/>
    </location>
</feature>
<gene>
    <name evidence="2" type="ORF">HNY73_001279</name>
</gene>
<evidence type="ECO:0000313" key="3">
    <source>
        <dbReference type="Proteomes" id="UP000807504"/>
    </source>
</evidence>
<reference evidence="2" key="1">
    <citation type="journal article" date="2020" name="bioRxiv">
        <title>Chromosome-level reference genome of the European wasp spider Argiope bruennichi: a resource for studies on range expansion and evolutionary adaptation.</title>
        <authorList>
            <person name="Sheffer M.M."/>
            <person name="Hoppe A."/>
            <person name="Krehenwinkel H."/>
            <person name="Uhl G."/>
            <person name="Kuss A.W."/>
            <person name="Jensen L."/>
            <person name="Jensen C."/>
            <person name="Gillespie R.G."/>
            <person name="Hoff K.J."/>
            <person name="Prost S."/>
        </authorList>
    </citation>
    <scope>NUCLEOTIDE SEQUENCE</scope>
</reference>
<sequence>MFSSNSELYEVPYPDRRHSNSLTYTSSLSETLKFSPYDDSWDSRASRESTKDDRHTIDRTEISFQPERDRKGLISREEKKGKSGTLDWVETPYPVESKRREWCHHPPPVTPKQFEMWKKKKDKHGDDTSCSEVDEGKLDHLRQKDEDSEVPVPLTPAHLLMGRRVNSLPPARLTIDTNLNNRKMIPVAWVGKTRDCRPSRPGRIPPSQFYQRLDFNLKLFMDFSSSSVLDLLGNVSIWMCLDILRDIKSSVTSCDRVTVL</sequence>
<protein>
    <submittedName>
        <fullName evidence="2">Uncharacterized protein</fullName>
    </submittedName>
</protein>
<accession>A0A8T0G0T1</accession>
<feature type="region of interest" description="Disordered" evidence="1">
    <location>
        <begin position="1"/>
        <end position="82"/>
    </location>
</feature>
<comment type="caution">
    <text evidence="2">The sequence shown here is derived from an EMBL/GenBank/DDBJ whole genome shotgun (WGS) entry which is preliminary data.</text>
</comment>
<reference evidence="2" key="2">
    <citation type="submission" date="2020-06" db="EMBL/GenBank/DDBJ databases">
        <authorList>
            <person name="Sheffer M."/>
        </authorList>
    </citation>
    <scope>NUCLEOTIDE SEQUENCE</scope>
</reference>
<dbReference type="Proteomes" id="UP000807504">
    <property type="component" value="Unassembled WGS sequence"/>
</dbReference>
<evidence type="ECO:0000256" key="1">
    <source>
        <dbReference type="SAM" id="MobiDB-lite"/>
    </source>
</evidence>
<dbReference type="AlphaFoldDB" id="A0A8T0G0T1"/>
<dbReference type="EMBL" id="JABXBU010000001">
    <property type="protein sequence ID" value="KAF8796954.1"/>
    <property type="molecule type" value="Genomic_DNA"/>
</dbReference>
<evidence type="ECO:0000313" key="2">
    <source>
        <dbReference type="EMBL" id="KAF8796954.1"/>
    </source>
</evidence>
<feature type="compositionally biased region" description="Low complexity" evidence="1">
    <location>
        <begin position="20"/>
        <end position="32"/>
    </location>
</feature>
<proteinExistence type="predicted"/>
<keyword evidence="3" id="KW-1185">Reference proteome</keyword>
<name>A0A8T0G0T1_ARGBR</name>
<organism evidence="2 3">
    <name type="scientific">Argiope bruennichi</name>
    <name type="common">Wasp spider</name>
    <name type="synonym">Aranea bruennichi</name>
    <dbReference type="NCBI Taxonomy" id="94029"/>
    <lineage>
        <taxon>Eukaryota</taxon>
        <taxon>Metazoa</taxon>
        <taxon>Ecdysozoa</taxon>
        <taxon>Arthropoda</taxon>
        <taxon>Chelicerata</taxon>
        <taxon>Arachnida</taxon>
        <taxon>Araneae</taxon>
        <taxon>Araneomorphae</taxon>
        <taxon>Entelegynae</taxon>
        <taxon>Araneoidea</taxon>
        <taxon>Araneidae</taxon>
        <taxon>Argiope</taxon>
    </lineage>
</organism>